<evidence type="ECO:0000256" key="11">
    <source>
        <dbReference type="ARBA" id="ARBA00035100"/>
    </source>
</evidence>
<dbReference type="InterPro" id="IPR037006">
    <property type="entry name" value="CheA-like_homodim_sf"/>
</dbReference>
<feature type="modified residue" description="Phosphohistidine" evidence="12">
    <location>
        <position position="46"/>
    </location>
</feature>
<protein>
    <recommendedName>
        <fullName evidence="3">Chemotaxis protein CheA</fullName>
        <ecNumber evidence="2">2.7.13.3</ecNumber>
    </recommendedName>
</protein>
<reference evidence="17 18" key="1">
    <citation type="submission" date="2014-01" db="EMBL/GenBank/DDBJ databases">
        <title>Full genme sequencing of cellulolytic bacterium Gynuella sunshinyii YC6258T gen. nov., sp. nov.</title>
        <authorList>
            <person name="Khan H."/>
            <person name="Chung E.J."/>
            <person name="Chung Y.R."/>
        </authorList>
    </citation>
    <scope>NUCLEOTIDE SEQUENCE [LARGE SCALE GENOMIC DNA]</scope>
    <source>
        <strain evidence="17 18">YC6258</strain>
    </source>
</reference>
<dbReference type="EMBL" id="CP007142">
    <property type="protein sequence ID" value="AJQ97111.1"/>
    <property type="molecule type" value="Genomic_DNA"/>
</dbReference>
<dbReference type="InterPro" id="IPR036890">
    <property type="entry name" value="HATPase_C_sf"/>
</dbReference>
<dbReference type="InterPro" id="IPR008207">
    <property type="entry name" value="Sig_transdc_His_kin_Hpt_dom"/>
</dbReference>
<evidence type="ECO:0000256" key="12">
    <source>
        <dbReference type="PROSITE-ProRule" id="PRU00110"/>
    </source>
</evidence>
<dbReference type="InterPro" id="IPR004105">
    <property type="entry name" value="CheA-like_dim"/>
</dbReference>
<dbReference type="KEGG" id="gsn:YC6258_05081"/>
<dbReference type="InterPro" id="IPR036061">
    <property type="entry name" value="CheW-like_dom_sf"/>
</dbReference>
<dbReference type="SMART" id="SM00073">
    <property type="entry name" value="HPT"/>
    <property type="match status" value="1"/>
</dbReference>
<dbReference type="PRINTS" id="PR00344">
    <property type="entry name" value="BCTRLSENSOR"/>
</dbReference>
<evidence type="ECO:0000256" key="5">
    <source>
        <dbReference type="ARBA" id="ARBA00022553"/>
    </source>
</evidence>
<keyword evidence="9" id="KW-0067">ATP-binding</keyword>
<dbReference type="Proteomes" id="UP000032266">
    <property type="component" value="Chromosome"/>
</dbReference>
<keyword evidence="10" id="KW-0902">Two-component regulatory system</keyword>
<dbReference type="Gene3D" id="2.30.30.40">
    <property type="entry name" value="SH3 Domains"/>
    <property type="match status" value="1"/>
</dbReference>
<evidence type="ECO:0000313" key="18">
    <source>
        <dbReference type="Proteomes" id="UP000032266"/>
    </source>
</evidence>
<dbReference type="SUPFAM" id="SSF47226">
    <property type="entry name" value="Histidine-containing phosphotransfer domain, HPT domain"/>
    <property type="match status" value="1"/>
</dbReference>
<dbReference type="GO" id="GO:0000155">
    <property type="term" value="F:phosphorelay sensor kinase activity"/>
    <property type="evidence" value="ECO:0007669"/>
    <property type="project" value="InterPro"/>
</dbReference>
<dbReference type="Pfam" id="PF02895">
    <property type="entry name" value="H-kinase_dim"/>
    <property type="match status" value="1"/>
</dbReference>
<comment type="function">
    <text evidence="11">Involved in the transmission of sensory signals from the chemoreceptors to the flagellar motors. CheA is autophosphorylated; it can transfer its phosphate group to either CheB or CheY.</text>
</comment>
<evidence type="ECO:0000256" key="3">
    <source>
        <dbReference type="ARBA" id="ARBA00021495"/>
    </source>
</evidence>
<organism evidence="17 18">
    <name type="scientific">Gynuella sunshinyii YC6258</name>
    <dbReference type="NCBI Taxonomy" id="1445510"/>
    <lineage>
        <taxon>Bacteria</taxon>
        <taxon>Pseudomonadati</taxon>
        <taxon>Pseudomonadota</taxon>
        <taxon>Gammaproteobacteria</taxon>
        <taxon>Oceanospirillales</taxon>
        <taxon>Saccharospirillaceae</taxon>
        <taxon>Gynuella</taxon>
    </lineage>
</organism>
<dbReference type="InterPro" id="IPR002545">
    <property type="entry name" value="CheW-lke_dom"/>
</dbReference>
<dbReference type="FunFam" id="3.30.565.10:FF:000016">
    <property type="entry name" value="Chemotaxis protein CheA, putative"/>
    <property type="match status" value="1"/>
</dbReference>
<dbReference type="EC" id="2.7.13.3" evidence="2"/>
<dbReference type="InterPro" id="IPR004358">
    <property type="entry name" value="Sig_transdc_His_kin-like_C"/>
</dbReference>
<dbReference type="PANTHER" id="PTHR43395:SF10">
    <property type="entry name" value="CHEMOTAXIS PROTEIN CHEA"/>
    <property type="match status" value="1"/>
</dbReference>
<keyword evidence="18" id="KW-1185">Reference proteome</keyword>
<dbReference type="OrthoDB" id="9803176at2"/>
<evidence type="ECO:0000256" key="10">
    <source>
        <dbReference type="ARBA" id="ARBA00023012"/>
    </source>
</evidence>
<feature type="compositionally biased region" description="Low complexity" evidence="13">
    <location>
        <begin position="288"/>
        <end position="298"/>
    </location>
</feature>
<evidence type="ECO:0000256" key="8">
    <source>
        <dbReference type="ARBA" id="ARBA00022777"/>
    </source>
</evidence>
<dbReference type="SMART" id="SM00387">
    <property type="entry name" value="HATPase_c"/>
    <property type="match status" value="1"/>
</dbReference>
<dbReference type="HOGENOM" id="CLU_000650_3_6_6"/>
<dbReference type="CDD" id="cd16916">
    <property type="entry name" value="HATPase_CheA-like"/>
    <property type="match status" value="1"/>
</dbReference>
<dbReference type="PANTHER" id="PTHR43395">
    <property type="entry name" value="SENSOR HISTIDINE KINASE CHEA"/>
    <property type="match status" value="1"/>
</dbReference>
<dbReference type="SUPFAM" id="SSF55874">
    <property type="entry name" value="ATPase domain of HSP90 chaperone/DNA topoisomerase II/histidine kinase"/>
    <property type="match status" value="1"/>
</dbReference>
<dbReference type="InterPro" id="IPR036097">
    <property type="entry name" value="HisK_dim/P_sf"/>
</dbReference>
<evidence type="ECO:0000259" key="14">
    <source>
        <dbReference type="PROSITE" id="PS50109"/>
    </source>
</evidence>
<dbReference type="Gene3D" id="1.10.287.560">
    <property type="entry name" value="Histidine kinase CheA-like, homodimeric domain"/>
    <property type="match status" value="1"/>
</dbReference>
<evidence type="ECO:0000256" key="2">
    <source>
        <dbReference type="ARBA" id="ARBA00012438"/>
    </source>
</evidence>
<keyword evidence="8 17" id="KW-0418">Kinase</keyword>
<accession>A0A0C5VSB4</accession>
<feature type="domain" description="HPt" evidence="16">
    <location>
        <begin position="1"/>
        <end position="103"/>
    </location>
</feature>
<dbReference type="SUPFAM" id="SSF47384">
    <property type="entry name" value="Homodimeric domain of signal transducing histidine kinase"/>
    <property type="match status" value="1"/>
</dbReference>
<dbReference type="CDD" id="cd00731">
    <property type="entry name" value="CheA_reg"/>
    <property type="match status" value="1"/>
</dbReference>
<evidence type="ECO:0000259" key="15">
    <source>
        <dbReference type="PROSITE" id="PS50851"/>
    </source>
</evidence>
<feature type="domain" description="CheW-like" evidence="15">
    <location>
        <begin position="580"/>
        <end position="712"/>
    </location>
</feature>
<dbReference type="InterPro" id="IPR036641">
    <property type="entry name" value="HPT_dom_sf"/>
</dbReference>
<keyword evidence="6 17" id="KW-0808">Transferase</keyword>
<evidence type="ECO:0000259" key="16">
    <source>
        <dbReference type="PROSITE" id="PS50894"/>
    </source>
</evidence>
<feature type="region of interest" description="Disordered" evidence="13">
    <location>
        <begin position="132"/>
        <end position="156"/>
    </location>
</feature>
<dbReference type="InterPro" id="IPR051315">
    <property type="entry name" value="Bact_Chemotaxis_CheA"/>
</dbReference>
<dbReference type="CDD" id="cd00088">
    <property type="entry name" value="HPT"/>
    <property type="match status" value="1"/>
</dbReference>
<keyword evidence="5 12" id="KW-0597">Phosphoprotein</keyword>
<dbReference type="GO" id="GO:0005737">
    <property type="term" value="C:cytoplasm"/>
    <property type="evidence" value="ECO:0007669"/>
    <property type="project" value="InterPro"/>
</dbReference>
<dbReference type="PROSITE" id="PS50894">
    <property type="entry name" value="HPT"/>
    <property type="match status" value="1"/>
</dbReference>
<dbReference type="RefSeq" id="WP_044618942.1">
    <property type="nucleotide sequence ID" value="NZ_CP007142.1"/>
</dbReference>
<dbReference type="Pfam" id="PF01627">
    <property type="entry name" value="Hpt"/>
    <property type="match status" value="1"/>
</dbReference>
<dbReference type="Pfam" id="PF01584">
    <property type="entry name" value="CheW"/>
    <property type="match status" value="1"/>
</dbReference>
<evidence type="ECO:0000256" key="6">
    <source>
        <dbReference type="ARBA" id="ARBA00022679"/>
    </source>
</evidence>
<sequence>MNLDAALKTYIVESREMLQEMEDILLRIEGMTDQTESLNSIFRAAHTIKGSAGLFGLDGIVGFTHHVETLLDQCRSGDTPITEKLVALLLQCSDHIGRLIDDLETGIEALSPELQQQGNQLIAQLQQIYSPAPAKTPTPAQPEKSSSKPVSPDRPTHSELWHISLRFGLDSLRDGMDPLSFLRYLGTLGEINRIQLIDHHIPDFDKMDPESCYLGFELSYQSDADQNAIEEVFEFIRQDSHVCVLPPHADLDDFARLIGELPENDEDLVNLLVQCGSLSSAEADTLKAPPAVTDETVTTPPPETPSAINKPETIPQAQNTAPPTASRVSSETQSIRVDADKLDHLINLVGELVIAGAGASLNAANNGDTELLESMSTLTRLVEEVRDSALQLRMVQIGGTFNRFHRVVRDVSKELNKDIKLVITGADTELDKTVVEKIGDPLMHLVRNSIDHGIEPPETRVAAGKPATGTVQLNAYHDSGSIVIEISDDGGGLNRERILAKAIRSGLVSAEQPPDDAELFKLIFEPGFSTAEAVSNLSGRGVGMDVVKRNITALRGSVEVDSEAGKGTVFQIRLPLTLAIIDGFMVGVGQSSFVVPLDIVIECIELTNHISAADSDRDYLDLRGEVLPYVRLRDMFAISGKPPERESVVVVNYAGVKAGLVVDRLMGEFQTVIKPLGKIFSHLKGISGSSILGNGDVALIIDVPGLIQQITALENTAYALPKQTMH</sequence>
<comment type="catalytic activity">
    <reaction evidence="1">
        <text>ATP + protein L-histidine = ADP + protein N-phospho-L-histidine.</text>
        <dbReference type="EC" id="2.7.13.3"/>
    </reaction>
</comment>
<dbReference type="SMART" id="SM01231">
    <property type="entry name" value="H-kinase_dim"/>
    <property type="match status" value="1"/>
</dbReference>
<evidence type="ECO:0000256" key="4">
    <source>
        <dbReference type="ARBA" id="ARBA00022500"/>
    </source>
</evidence>
<dbReference type="GO" id="GO:0006935">
    <property type="term" value="P:chemotaxis"/>
    <property type="evidence" value="ECO:0007669"/>
    <property type="project" value="UniProtKB-KW"/>
</dbReference>
<evidence type="ECO:0000256" key="1">
    <source>
        <dbReference type="ARBA" id="ARBA00000085"/>
    </source>
</evidence>
<feature type="domain" description="Histidine kinase" evidence="14">
    <location>
        <begin position="371"/>
        <end position="578"/>
    </location>
</feature>
<dbReference type="InterPro" id="IPR005467">
    <property type="entry name" value="His_kinase_dom"/>
</dbReference>
<dbReference type="SUPFAM" id="SSF50341">
    <property type="entry name" value="CheW-like"/>
    <property type="match status" value="1"/>
</dbReference>
<dbReference type="STRING" id="1445510.YC6258_05081"/>
<dbReference type="InterPro" id="IPR003594">
    <property type="entry name" value="HATPase_dom"/>
</dbReference>
<name>A0A0C5VSB4_9GAMM</name>
<dbReference type="Gene3D" id="3.30.565.10">
    <property type="entry name" value="Histidine kinase-like ATPase, C-terminal domain"/>
    <property type="match status" value="1"/>
</dbReference>
<dbReference type="AlphaFoldDB" id="A0A0C5VSB4"/>
<dbReference type="PROSITE" id="PS50851">
    <property type="entry name" value="CHEW"/>
    <property type="match status" value="1"/>
</dbReference>
<keyword evidence="7" id="KW-0547">Nucleotide-binding</keyword>
<evidence type="ECO:0000256" key="9">
    <source>
        <dbReference type="ARBA" id="ARBA00022840"/>
    </source>
</evidence>
<evidence type="ECO:0000256" key="7">
    <source>
        <dbReference type="ARBA" id="ARBA00022741"/>
    </source>
</evidence>
<proteinExistence type="predicted"/>
<dbReference type="PATRIC" id="fig|1445510.3.peg.5040"/>
<dbReference type="PROSITE" id="PS50109">
    <property type="entry name" value="HIS_KIN"/>
    <property type="match status" value="1"/>
</dbReference>
<gene>
    <name evidence="17" type="ORF">YC6258_05081</name>
</gene>
<evidence type="ECO:0000256" key="13">
    <source>
        <dbReference type="SAM" id="MobiDB-lite"/>
    </source>
</evidence>
<dbReference type="Gene3D" id="1.20.120.160">
    <property type="entry name" value="HPT domain"/>
    <property type="match status" value="1"/>
</dbReference>
<feature type="compositionally biased region" description="Polar residues" evidence="13">
    <location>
        <begin position="315"/>
        <end position="332"/>
    </location>
</feature>
<feature type="region of interest" description="Disordered" evidence="13">
    <location>
        <begin position="283"/>
        <end position="332"/>
    </location>
</feature>
<dbReference type="Pfam" id="PF02518">
    <property type="entry name" value="HATPase_c"/>
    <property type="match status" value="1"/>
</dbReference>
<dbReference type="SMART" id="SM00260">
    <property type="entry name" value="CheW"/>
    <property type="match status" value="1"/>
</dbReference>
<dbReference type="GO" id="GO:0005524">
    <property type="term" value="F:ATP binding"/>
    <property type="evidence" value="ECO:0007669"/>
    <property type="project" value="UniProtKB-KW"/>
</dbReference>
<keyword evidence="4" id="KW-0145">Chemotaxis</keyword>
<evidence type="ECO:0000313" key="17">
    <source>
        <dbReference type="EMBL" id="AJQ97111.1"/>
    </source>
</evidence>